<evidence type="ECO:0000313" key="1">
    <source>
        <dbReference type="EMBL" id="QDT98799.1"/>
    </source>
</evidence>
<dbReference type="Proteomes" id="UP000318704">
    <property type="component" value="Chromosome"/>
</dbReference>
<proteinExistence type="predicted"/>
<evidence type="ECO:0000313" key="2">
    <source>
        <dbReference type="Proteomes" id="UP000318704"/>
    </source>
</evidence>
<organism evidence="1 2">
    <name type="scientific">Gimesia aquarii</name>
    <dbReference type="NCBI Taxonomy" id="2527964"/>
    <lineage>
        <taxon>Bacteria</taxon>
        <taxon>Pseudomonadati</taxon>
        <taxon>Planctomycetota</taxon>
        <taxon>Planctomycetia</taxon>
        <taxon>Planctomycetales</taxon>
        <taxon>Planctomycetaceae</taxon>
        <taxon>Gimesia</taxon>
    </lineage>
</organism>
<gene>
    <name evidence="1" type="ORF">V144x_43070</name>
</gene>
<sequence length="32" mass="3624">MSKNLQKAIPISFDFSMKILTAATEFEAISYK</sequence>
<name>A0A517W0N3_9PLAN</name>
<protein>
    <submittedName>
        <fullName evidence="1">Uncharacterized protein</fullName>
    </submittedName>
</protein>
<dbReference type="EMBL" id="CP037920">
    <property type="protein sequence ID" value="QDT98799.1"/>
    <property type="molecule type" value="Genomic_DNA"/>
</dbReference>
<dbReference type="KEGG" id="gaw:V144x_43070"/>
<accession>A0A517W0N3</accession>
<dbReference type="AlphaFoldDB" id="A0A517W0N3"/>
<reference evidence="1 2" key="1">
    <citation type="submission" date="2019-03" db="EMBL/GenBank/DDBJ databases">
        <title>Deep-cultivation of Planctomycetes and their phenomic and genomic characterization uncovers novel biology.</title>
        <authorList>
            <person name="Wiegand S."/>
            <person name="Jogler M."/>
            <person name="Boedeker C."/>
            <person name="Pinto D."/>
            <person name="Vollmers J."/>
            <person name="Rivas-Marin E."/>
            <person name="Kohn T."/>
            <person name="Peeters S.H."/>
            <person name="Heuer A."/>
            <person name="Rast P."/>
            <person name="Oberbeckmann S."/>
            <person name="Bunk B."/>
            <person name="Jeske O."/>
            <person name="Meyerdierks A."/>
            <person name="Storesund J.E."/>
            <person name="Kallscheuer N."/>
            <person name="Luecker S."/>
            <person name="Lage O.M."/>
            <person name="Pohl T."/>
            <person name="Merkel B.J."/>
            <person name="Hornburger P."/>
            <person name="Mueller R.-W."/>
            <person name="Bruemmer F."/>
            <person name="Labrenz M."/>
            <person name="Spormann A.M."/>
            <person name="Op den Camp H."/>
            <person name="Overmann J."/>
            <person name="Amann R."/>
            <person name="Jetten M.S.M."/>
            <person name="Mascher T."/>
            <person name="Medema M.H."/>
            <person name="Devos D.P."/>
            <person name="Kaster A.-K."/>
            <person name="Ovreas L."/>
            <person name="Rohde M."/>
            <person name="Galperin M.Y."/>
            <person name="Jogler C."/>
        </authorList>
    </citation>
    <scope>NUCLEOTIDE SEQUENCE [LARGE SCALE GENOMIC DNA]</scope>
    <source>
        <strain evidence="1 2">V144</strain>
    </source>
</reference>